<reference evidence="3 4" key="1">
    <citation type="journal article" date="2018" name="PLoS ONE">
        <title>Molecular characterization of a novel Aureusvirus infecting elderberry (Sambucus nigra L.).</title>
        <authorList>
            <person name="Safarova D."/>
            <person name="Vavrouskova K."/>
            <person name="Candresse T."/>
            <person name="Navratil M."/>
        </authorList>
    </citation>
    <scope>NUCLEOTIDE SEQUENCE [LARGE SCALE GENOMIC DNA]</scope>
    <source>
        <strain evidence="3">B15</strain>
    </source>
</reference>
<accession>A0A346LQY9</accession>
<evidence type="ECO:0000313" key="3">
    <source>
        <dbReference type="EMBL" id="AXP98763.1"/>
    </source>
</evidence>
<organism evidence="3 4">
    <name type="scientific">Elderberry aureusvirus 1</name>
    <dbReference type="NCBI Taxonomy" id="2304214"/>
    <lineage>
        <taxon>Viruses</taxon>
        <taxon>Riboviria</taxon>
        <taxon>Orthornavirae</taxon>
        <taxon>Kitrinoviricota</taxon>
        <taxon>Tolucaviricetes</taxon>
        <taxon>Tolivirales</taxon>
        <taxon>Tombusviridae</taxon>
        <taxon>Procedovirinae</taxon>
        <taxon>Aureusvirus</taxon>
        <taxon>Aureusvirus sambuci</taxon>
    </lineage>
</organism>
<feature type="transmembrane region" description="Helical" evidence="1">
    <location>
        <begin position="36"/>
        <end position="58"/>
    </location>
</feature>
<keyword evidence="4" id="KW-1185">Reference proteome</keyword>
<feature type="transmembrane region" description="Helical" evidence="1">
    <location>
        <begin position="6"/>
        <end position="24"/>
    </location>
</feature>
<dbReference type="InterPro" id="IPR013707">
    <property type="entry name" value="Tombusvirus_p33"/>
</dbReference>
<dbReference type="RefSeq" id="YP_010797629.1">
    <property type="nucleotide sequence ID" value="NC_076231.1"/>
</dbReference>
<dbReference type="EMBL" id="MG967280">
    <property type="protein sequence ID" value="AXP98763.1"/>
    <property type="molecule type" value="Genomic_RNA"/>
</dbReference>
<keyword evidence="1" id="KW-0812">Transmembrane</keyword>
<name>A0A346LQY9_9TOMB</name>
<feature type="domain" description="Tombusvirus p33" evidence="2">
    <location>
        <begin position="102"/>
        <end position="233"/>
    </location>
</feature>
<evidence type="ECO:0000256" key="1">
    <source>
        <dbReference type="SAM" id="Phobius"/>
    </source>
</evidence>
<keyword evidence="1" id="KW-0472">Membrane</keyword>
<dbReference type="KEGG" id="vg:80535607"/>
<keyword evidence="1" id="KW-1133">Transmembrane helix</keyword>
<proteinExistence type="predicted"/>
<evidence type="ECO:0000259" key="2">
    <source>
        <dbReference type="Pfam" id="PF08500"/>
    </source>
</evidence>
<dbReference type="Proteomes" id="UP000680900">
    <property type="component" value="Segment"/>
</dbReference>
<feature type="transmembrane region" description="Helical" evidence="1">
    <location>
        <begin position="78"/>
        <end position="111"/>
    </location>
</feature>
<dbReference type="GeneID" id="80535607"/>
<dbReference type="GO" id="GO:0003968">
    <property type="term" value="F:RNA-directed RNA polymerase activity"/>
    <property type="evidence" value="ECO:0007669"/>
    <property type="project" value="InterPro"/>
</dbReference>
<protein>
    <submittedName>
        <fullName evidence="3">Replicase associated protein</fullName>
    </submittedName>
</protein>
<evidence type="ECO:0000313" key="4">
    <source>
        <dbReference type="Proteomes" id="UP000680900"/>
    </source>
</evidence>
<sequence>MAFSSLSYFLFLSLFHWCLWAVGLPVRACTGAYRSAVWLVVAVATLIGRVARVALFEAACAWGDIKAGVRVGLGSLSLSWLVVFALICFLSTCFVGLMPTLTFLSICALCIGGKYGGRVPRYVRAHVERIQMAWAAGMEDDDCCEAAPTTGMDRITTRARPSVACKIAVRAISKVGILKRTEANAMVYQRLCLDVMGEMKMRYHDRLVILPQAVLACLERPAEVEEVMVAVKASCEGRLDNR</sequence>
<dbReference type="Pfam" id="PF08500">
    <property type="entry name" value="Tombus_P33"/>
    <property type="match status" value="1"/>
</dbReference>